<organism evidence="10 11">
    <name type="scientific">Durio zibethinus</name>
    <name type="common">Durian</name>
    <dbReference type="NCBI Taxonomy" id="66656"/>
    <lineage>
        <taxon>Eukaryota</taxon>
        <taxon>Viridiplantae</taxon>
        <taxon>Streptophyta</taxon>
        <taxon>Embryophyta</taxon>
        <taxon>Tracheophyta</taxon>
        <taxon>Spermatophyta</taxon>
        <taxon>Magnoliopsida</taxon>
        <taxon>eudicotyledons</taxon>
        <taxon>Gunneridae</taxon>
        <taxon>Pentapetalae</taxon>
        <taxon>rosids</taxon>
        <taxon>malvids</taxon>
        <taxon>Malvales</taxon>
        <taxon>Malvaceae</taxon>
        <taxon>Helicteroideae</taxon>
        <taxon>Durio</taxon>
    </lineage>
</organism>
<dbReference type="Gene3D" id="3.40.50.300">
    <property type="entry name" value="P-loop containing nucleotide triphosphate hydrolases"/>
    <property type="match status" value="1"/>
</dbReference>
<evidence type="ECO:0000313" key="10">
    <source>
        <dbReference type="Proteomes" id="UP000515121"/>
    </source>
</evidence>
<dbReference type="InterPro" id="IPR025753">
    <property type="entry name" value="AAA_N_dom"/>
</dbReference>
<dbReference type="Proteomes" id="UP000515121">
    <property type="component" value="Unplaced"/>
</dbReference>
<evidence type="ECO:0000313" key="11">
    <source>
        <dbReference type="RefSeq" id="XP_022741175.1"/>
    </source>
</evidence>
<dbReference type="GO" id="GO:0006950">
    <property type="term" value="P:response to stress"/>
    <property type="evidence" value="ECO:0007669"/>
    <property type="project" value="UniProtKB-ARBA"/>
</dbReference>
<evidence type="ECO:0000256" key="8">
    <source>
        <dbReference type="SAM" id="MobiDB-lite"/>
    </source>
</evidence>
<comment type="cofactor">
    <cofactor evidence="1">
        <name>Mg(2+)</name>
        <dbReference type="ChEBI" id="CHEBI:18420"/>
    </cofactor>
</comment>
<dbReference type="KEGG" id="dzi:111292841"/>
<keyword evidence="5" id="KW-0460">Magnesium</keyword>
<evidence type="ECO:0000256" key="5">
    <source>
        <dbReference type="ARBA" id="ARBA00022842"/>
    </source>
</evidence>
<dbReference type="PANTHER" id="PTHR23070">
    <property type="entry name" value="BCS1 AAA-TYPE ATPASE"/>
    <property type="match status" value="1"/>
</dbReference>
<feature type="region of interest" description="Disordered" evidence="8">
    <location>
        <begin position="448"/>
        <end position="488"/>
    </location>
</feature>
<evidence type="ECO:0000256" key="6">
    <source>
        <dbReference type="ARBA" id="ARBA00049360"/>
    </source>
</evidence>
<comment type="catalytic activity">
    <reaction evidence="6">
        <text>ATP + H2O = ADP + phosphate + H(+)</text>
        <dbReference type="Rhea" id="RHEA:13065"/>
        <dbReference type="ChEBI" id="CHEBI:15377"/>
        <dbReference type="ChEBI" id="CHEBI:15378"/>
        <dbReference type="ChEBI" id="CHEBI:30616"/>
        <dbReference type="ChEBI" id="CHEBI:43474"/>
        <dbReference type="ChEBI" id="CHEBI:456216"/>
    </reaction>
</comment>
<dbReference type="PROSITE" id="PS00674">
    <property type="entry name" value="AAA"/>
    <property type="match status" value="1"/>
</dbReference>
<gene>
    <name evidence="11" type="primary">LOC111292841</name>
</gene>
<sequence>MFSTKEMPSPSSLFSAYASMTASIMLFRSMVNDLIPYPIRNYLFSTLCYFFKPRSQILTLIIEESNGMARNQVYDASEIYLCTRISPNTKKLKISKTPKDQNLTIRLEKGEKIVDFYEGVELKWRFVCAEAEKSNNPNDQFLPRAEKRSFQLSFHKKHKDKVLASYMPYILERAKAIKDEQRVLKMFTLNMRNYGAITWESINLEHPATFETLAMDPELKNAVMEDLNRFIKRKEFYKRVGRAWKRGYLLCGPPGTGKSSLVAAMANYLKFDVYDLQLANIMRDSDLRKLLPATGNRSILVIEDIDCSVDLPDRRYGDGRKQPDHHVQLTLSGLLNFIDGLWSSCGDERIIIFTTNHKDRLDPALLRPGRMDMHIHMSYCSPQGFKLLASNYLGIRGYHHLFGEIEGLLNNTEATPAQVAEELMKSEDADIALEGLVKLLKRKKLEGDEPMDKDAKKFGIREAKRQKAETKRRSPRISRRKGSRRRNL</sequence>
<dbReference type="InterPro" id="IPR058017">
    <property type="entry name" value="At3g28540-like_C"/>
</dbReference>
<evidence type="ECO:0000256" key="7">
    <source>
        <dbReference type="RuleBase" id="RU003651"/>
    </source>
</evidence>
<keyword evidence="3" id="KW-0378">Hydrolase</keyword>
<dbReference type="AlphaFoldDB" id="A0A6P5YLL1"/>
<dbReference type="InterPro" id="IPR027417">
    <property type="entry name" value="P-loop_NTPase"/>
</dbReference>
<keyword evidence="4 7" id="KW-0067">ATP-binding</keyword>
<dbReference type="Pfam" id="PF25568">
    <property type="entry name" value="AAA_lid_At3g28540"/>
    <property type="match status" value="1"/>
</dbReference>
<feature type="compositionally biased region" description="Basic residues" evidence="8">
    <location>
        <begin position="473"/>
        <end position="488"/>
    </location>
</feature>
<dbReference type="Gene3D" id="6.10.280.40">
    <property type="match status" value="1"/>
</dbReference>
<keyword evidence="7" id="KW-0547">Nucleotide-binding</keyword>
<protein>
    <submittedName>
        <fullName evidence="11">AAA-ATPase At5g17760-like</fullName>
    </submittedName>
</protein>
<reference evidence="11" key="1">
    <citation type="submission" date="2025-08" db="UniProtKB">
        <authorList>
            <consortium name="RefSeq"/>
        </authorList>
    </citation>
    <scope>IDENTIFICATION</scope>
    <source>
        <tissue evidence="11">Fruit stalk</tissue>
    </source>
</reference>
<evidence type="ECO:0000259" key="9">
    <source>
        <dbReference type="SMART" id="SM00382"/>
    </source>
</evidence>
<dbReference type="OrthoDB" id="10251412at2759"/>
<dbReference type="SUPFAM" id="SSF52540">
    <property type="entry name" value="P-loop containing nucleoside triphosphate hydrolases"/>
    <property type="match status" value="1"/>
</dbReference>
<comment type="similarity">
    <text evidence="2">Belongs to the AAA ATPase family. BCS1 subfamily.</text>
</comment>
<dbReference type="InterPro" id="IPR003959">
    <property type="entry name" value="ATPase_AAA_core"/>
</dbReference>
<evidence type="ECO:0000256" key="2">
    <source>
        <dbReference type="ARBA" id="ARBA00007448"/>
    </source>
</evidence>
<dbReference type="RefSeq" id="XP_022741175.1">
    <property type="nucleotide sequence ID" value="XM_022885440.1"/>
</dbReference>
<dbReference type="GeneID" id="111292841"/>
<evidence type="ECO:0000256" key="3">
    <source>
        <dbReference type="ARBA" id="ARBA00022801"/>
    </source>
</evidence>
<dbReference type="InterPro" id="IPR003960">
    <property type="entry name" value="ATPase_AAA_CS"/>
</dbReference>
<dbReference type="InterPro" id="IPR050747">
    <property type="entry name" value="Mitochondrial_chaperone_BCS1"/>
</dbReference>
<name>A0A6P5YLL1_DURZI</name>
<dbReference type="Pfam" id="PF00004">
    <property type="entry name" value="AAA"/>
    <property type="match status" value="1"/>
</dbReference>
<proteinExistence type="inferred from homology"/>
<dbReference type="GO" id="GO:0005524">
    <property type="term" value="F:ATP binding"/>
    <property type="evidence" value="ECO:0007669"/>
    <property type="project" value="UniProtKB-KW"/>
</dbReference>
<feature type="domain" description="AAA+ ATPase" evidence="9">
    <location>
        <begin position="244"/>
        <end position="381"/>
    </location>
</feature>
<dbReference type="InterPro" id="IPR003593">
    <property type="entry name" value="AAA+_ATPase"/>
</dbReference>
<evidence type="ECO:0000256" key="1">
    <source>
        <dbReference type="ARBA" id="ARBA00001946"/>
    </source>
</evidence>
<dbReference type="CDD" id="cd19510">
    <property type="entry name" value="RecA-like_BCS1"/>
    <property type="match status" value="1"/>
</dbReference>
<keyword evidence="10" id="KW-1185">Reference proteome</keyword>
<dbReference type="SMART" id="SM00382">
    <property type="entry name" value="AAA"/>
    <property type="match status" value="1"/>
</dbReference>
<dbReference type="GO" id="GO:0016887">
    <property type="term" value="F:ATP hydrolysis activity"/>
    <property type="evidence" value="ECO:0007669"/>
    <property type="project" value="InterPro"/>
</dbReference>
<evidence type="ECO:0000256" key="4">
    <source>
        <dbReference type="ARBA" id="ARBA00022840"/>
    </source>
</evidence>
<accession>A0A6P5YLL1</accession>
<feature type="compositionally biased region" description="Basic and acidic residues" evidence="8">
    <location>
        <begin position="448"/>
        <end position="472"/>
    </location>
</feature>
<dbReference type="Pfam" id="PF14363">
    <property type="entry name" value="AAA_assoc"/>
    <property type="match status" value="1"/>
</dbReference>